<evidence type="ECO:0000256" key="1">
    <source>
        <dbReference type="SAM" id="MobiDB-lite"/>
    </source>
</evidence>
<keyword evidence="2" id="KW-0472">Membrane</keyword>
<feature type="transmembrane region" description="Helical" evidence="2">
    <location>
        <begin position="775"/>
        <end position="791"/>
    </location>
</feature>
<keyword evidence="2" id="KW-0812">Transmembrane</keyword>
<evidence type="ECO:0000256" key="2">
    <source>
        <dbReference type="SAM" id="Phobius"/>
    </source>
</evidence>
<proteinExistence type="predicted"/>
<name>A0A2J6RU18_HYAVF</name>
<evidence type="ECO:0008006" key="5">
    <source>
        <dbReference type="Google" id="ProtNLM"/>
    </source>
</evidence>
<dbReference type="Proteomes" id="UP000235786">
    <property type="component" value="Unassembled WGS sequence"/>
</dbReference>
<dbReference type="AlphaFoldDB" id="A0A2J6RU18"/>
<feature type="transmembrane region" description="Helical" evidence="2">
    <location>
        <begin position="672"/>
        <end position="692"/>
    </location>
</feature>
<gene>
    <name evidence="3" type="ORF">L207DRAFT_580690</name>
</gene>
<dbReference type="EMBL" id="KZ613943">
    <property type="protein sequence ID" value="PMD42010.1"/>
    <property type="molecule type" value="Genomic_DNA"/>
</dbReference>
<evidence type="ECO:0000313" key="3">
    <source>
        <dbReference type="EMBL" id="PMD42010.1"/>
    </source>
</evidence>
<evidence type="ECO:0000313" key="4">
    <source>
        <dbReference type="Proteomes" id="UP000235786"/>
    </source>
</evidence>
<feature type="region of interest" description="Disordered" evidence="1">
    <location>
        <begin position="1"/>
        <end position="21"/>
    </location>
</feature>
<dbReference type="OrthoDB" id="426293at2759"/>
<feature type="compositionally biased region" description="Basic and acidic residues" evidence="1">
    <location>
        <begin position="54"/>
        <end position="82"/>
    </location>
</feature>
<sequence length="838" mass="96536">METSSDVRPAGDFEQSQIQSTQIETLEVLRGIRGLLERIDGRLEDHGRRLIDIEKKTSNEGGKGKEKEIVEQKEKGKEKEELAENENNSDDLTNSRASSRLRVSFDEDEVYTGPANQDSWKKQHRISILPYKASTFSPDVLERGRWGRWKPAKGEKSDPQDEWPSDNFLTERLYDYWAVPSDGRIEIGFTKEGLSWAEDWQERIKEVEHFIADLAKIGAQFYIVDDGLEHSRFCFWIVPEPEPEPDTDLQQLIQAVQHEGLYRRTEGEIQDTQEIDQSLPPMVHKIIERSVANVERVLGNPGKLGNTAPIAPWRRTIVLTEVPQPLFLERLQNPCFTDDSGKKVIECNTWLSRRPRSLPYPKEYSMTSTGRVGAMHFSVPFFEIISSHNSRRLPARIFHQAAEDRDGGQWTFGKLYGDKDGRFLQYGACTILSTIDSYFESNLSNSQESWLALTAPFWTIIIVGSSKSTTDLFKRHSEPGGDDSVLDNMTRNILRVLERIEFCWRQINDHLNSLISENENFLDGDDYVKLLFEDESYTRSRTYFWILGCLRDFENTIRDTEKHWEAFQGSYIDLVKDDPAYKLTKACEMVTEIGILMASLDRIKSEFGAMRTQVTLLRDGLFNASSVVESRASTRLGENVKLLTYVSIFYLPLAFCAALWAIPNILEAGTKIAFVITSIVVGVITYAIVFNLDNLADKGWKLYKPVRSRVLYRMETGKWREEEDDEETLHKDNVEKSNNEEAKSPPPTKAKSWTKHAKKFHSFGPDRDKVKPSEWWILLYLLFLAYSWLLVTPSKSLVRSVDKLWCWLTSPEKVSEKERGKRPADDEPELQTRQRETV</sequence>
<feature type="region of interest" description="Disordered" evidence="1">
    <location>
        <begin position="54"/>
        <end position="99"/>
    </location>
</feature>
<organism evidence="3 4">
    <name type="scientific">Hyaloscypha variabilis (strain UAMH 11265 / GT02V1 / F)</name>
    <name type="common">Meliniomyces variabilis</name>
    <dbReference type="NCBI Taxonomy" id="1149755"/>
    <lineage>
        <taxon>Eukaryota</taxon>
        <taxon>Fungi</taxon>
        <taxon>Dikarya</taxon>
        <taxon>Ascomycota</taxon>
        <taxon>Pezizomycotina</taxon>
        <taxon>Leotiomycetes</taxon>
        <taxon>Helotiales</taxon>
        <taxon>Hyaloscyphaceae</taxon>
        <taxon>Hyaloscypha</taxon>
        <taxon>Hyaloscypha variabilis</taxon>
    </lineage>
</organism>
<reference evidence="3 4" key="1">
    <citation type="submission" date="2016-04" db="EMBL/GenBank/DDBJ databases">
        <title>A degradative enzymes factory behind the ericoid mycorrhizal symbiosis.</title>
        <authorList>
            <consortium name="DOE Joint Genome Institute"/>
            <person name="Martino E."/>
            <person name="Morin E."/>
            <person name="Grelet G."/>
            <person name="Kuo A."/>
            <person name="Kohler A."/>
            <person name="Daghino S."/>
            <person name="Barry K."/>
            <person name="Choi C."/>
            <person name="Cichocki N."/>
            <person name="Clum A."/>
            <person name="Copeland A."/>
            <person name="Hainaut M."/>
            <person name="Haridas S."/>
            <person name="Labutti K."/>
            <person name="Lindquist E."/>
            <person name="Lipzen A."/>
            <person name="Khouja H.-R."/>
            <person name="Murat C."/>
            <person name="Ohm R."/>
            <person name="Olson A."/>
            <person name="Spatafora J."/>
            <person name="Veneault-Fourrey C."/>
            <person name="Henrissat B."/>
            <person name="Grigoriev I."/>
            <person name="Martin F."/>
            <person name="Perotto S."/>
        </authorList>
    </citation>
    <scope>NUCLEOTIDE SEQUENCE [LARGE SCALE GENOMIC DNA]</scope>
    <source>
        <strain evidence="3 4">F</strain>
    </source>
</reference>
<feature type="transmembrane region" description="Helical" evidence="2">
    <location>
        <begin position="642"/>
        <end position="660"/>
    </location>
</feature>
<protein>
    <recommendedName>
        <fullName evidence="5">Cora-domain-containing protein</fullName>
    </recommendedName>
</protein>
<feature type="compositionally biased region" description="Basic and acidic residues" evidence="1">
    <location>
        <begin position="728"/>
        <end position="743"/>
    </location>
</feature>
<accession>A0A2J6RU18</accession>
<keyword evidence="2" id="KW-1133">Transmembrane helix</keyword>
<feature type="region of interest" description="Disordered" evidence="1">
    <location>
        <begin position="813"/>
        <end position="838"/>
    </location>
</feature>
<dbReference type="STRING" id="1149755.A0A2J6RU18"/>
<feature type="region of interest" description="Disordered" evidence="1">
    <location>
        <begin position="722"/>
        <end position="754"/>
    </location>
</feature>
<keyword evidence="4" id="KW-1185">Reference proteome</keyword>